<feature type="transmembrane region" description="Helical" evidence="3">
    <location>
        <begin position="307"/>
        <end position="328"/>
    </location>
</feature>
<organism evidence="5 6">
    <name type="scientific">Gregarina niphandrodes</name>
    <name type="common">Septate eugregarine</name>
    <dbReference type="NCBI Taxonomy" id="110365"/>
    <lineage>
        <taxon>Eukaryota</taxon>
        <taxon>Sar</taxon>
        <taxon>Alveolata</taxon>
        <taxon>Apicomplexa</taxon>
        <taxon>Conoidasida</taxon>
        <taxon>Gregarinasina</taxon>
        <taxon>Eugregarinorida</taxon>
        <taxon>Gregarinidae</taxon>
        <taxon>Gregarina</taxon>
    </lineage>
</organism>
<feature type="domain" description="EF-hand" evidence="4">
    <location>
        <begin position="519"/>
        <end position="554"/>
    </location>
</feature>
<feature type="transmembrane region" description="Helical" evidence="3">
    <location>
        <begin position="163"/>
        <end position="183"/>
    </location>
</feature>
<keyword evidence="3 5" id="KW-0812">Transmembrane</keyword>
<feature type="transmembrane region" description="Helical" evidence="3">
    <location>
        <begin position="340"/>
        <end position="360"/>
    </location>
</feature>
<keyword evidence="6" id="KW-1185">Reference proteome</keyword>
<dbReference type="RefSeq" id="XP_011130474.1">
    <property type="nucleotide sequence ID" value="XM_011132172.1"/>
</dbReference>
<dbReference type="GeneID" id="22912760"/>
<feature type="transmembrane region" description="Helical" evidence="3">
    <location>
        <begin position="37"/>
        <end position="56"/>
    </location>
</feature>
<evidence type="ECO:0000313" key="5">
    <source>
        <dbReference type="EMBL" id="EZG66815.1"/>
    </source>
</evidence>
<evidence type="ECO:0000256" key="2">
    <source>
        <dbReference type="SAM" id="MobiDB-lite"/>
    </source>
</evidence>
<evidence type="ECO:0000313" key="6">
    <source>
        <dbReference type="Proteomes" id="UP000019763"/>
    </source>
</evidence>
<dbReference type="SUPFAM" id="SSF47473">
    <property type="entry name" value="EF-hand"/>
    <property type="match status" value="1"/>
</dbReference>
<evidence type="ECO:0000259" key="4">
    <source>
        <dbReference type="PROSITE" id="PS50222"/>
    </source>
</evidence>
<keyword evidence="3" id="KW-0472">Membrane</keyword>
<dbReference type="PROSITE" id="PS50222">
    <property type="entry name" value="EF_HAND_2"/>
    <property type="match status" value="1"/>
</dbReference>
<evidence type="ECO:0000256" key="1">
    <source>
        <dbReference type="ARBA" id="ARBA00022837"/>
    </source>
</evidence>
<dbReference type="EMBL" id="AFNH02000563">
    <property type="protein sequence ID" value="EZG66815.1"/>
    <property type="molecule type" value="Genomic_DNA"/>
</dbReference>
<dbReference type="Gene3D" id="1.10.238.10">
    <property type="entry name" value="EF-hand"/>
    <property type="match status" value="1"/>
</dbReference>
<dbReference type="eggNOG" id="ENOG502SUBT">
    <property type="taxonomic scope" value="Eukaryota"/>
</dbReference>
<dbReference type="GO" id="GO:0005509">
    <property type="term" value="F:calcium ion binding"/>
    <property type="evidence" value="ECO:0007669"/>
    <property type="project" value="InterPro"/>
</dbReference>
<accession>A0A023B6W1</accession>
<sequence length="596" mass="67036">MMLGESELERVGKSELSEEGENPNFAPTTLGELIEDIQFGIFLAMCLYVLVGLYIAMSIARKRRIWTETDQMKYSTFKWKVANNTVGKSIVRYWALRQRFLNPPSLLRYKTKHPDSFPFHAYIYKCHVQLLTSLVAINAPTWISSWFIVLLTYPLLQVADKELTTYIVTGLSVLVLITLFLLWEQTSNAVEQITPSVVRTKECILQSNTLEQALSSMPEEVPLDSRLHIVNNVSFFGSDEDAVADESAAPLVAAEEPTVAAVSGEGAGHPIHPVGASKSVGVLGIRNVQDSLLLFGHTNYVRNLMQLLMFLQVAGLAFSATRLFNPYWERDMPNWNDKAVLVLPGALSLLSFLLIWPNLVTNVTFITSLEFRVKGDVVHELDDQITVAKYRDRKTLIAIMKTIPYLSYLDDEVEELRHYREFDLFAAMPQVQREQLMTLHKLMQHSGRNNDRNPGSASGVGDVWNLARSGCHGSRVAQVLNVPDSCLSLFNNAGNLTEQQFIGGMVALAYGHHPTGDDKNTQIAQSLFDIVDTDHDGYISDRDLMDALQHQPVQIQPETVRLWFTEELLVTDAGYTDKETFVEVLKDTLRPKTTSH</sequence>
<name>A0A023B6W1_GRENI</name>
<keyword evidence="3" id="KW-1133">Transmembrane helix</keyword>
<feature type="transmembrane region" description="Helical" evidence="3">
    <location>
        <begin position="130"/>
        <end position="151"/>
    </location>
</feature>
<dbReference type="AlphaFoldDB" id="A0A023B6W1"/>
<protein>
    <submittedName>
        <fullName evidence="5">Transmembrane protein</fullName>
    </submittedName>
</protein>
<comment type="caution">
    <text evidence="5">The sequence shown here is derived from an EMBL/GenBank/DDBJ whole genome shotgun (WGS) entry which is preliminary data.</text>
</comment>
<dbReference type="InterPro" id="IPR018247">
    <property type="entry name" value="EF_Hand_1_Ca_BS"/>
</dbReference>
<proteinExistence type="predicted"/>
<gene>
    <name evidence="5" type="ORF">GNI_075310</name>
</gene>
<dbReference type="InterPro" id="IPR011992">
    <property type="entry name" value="EF-hand-dom_pair"/>
</dbReference>
<keyword evidence="1" id="KW-0106">Calcium</keyword>
<reference evidence="5" key="1">
    <citation type="submission" date="2013-12" db="EMBL/GenBank/DDBJ databases">
        <authorList>
            <person name="Omoto C.K."/>
            <person name="Sibley D."/>
            <person name="Venepally P."/>
            <person name="Hadjithomas M."/>
            <person name="Karamycheva S."/>
            <person name="Brunk B."/>
            <person name="Roos D."/>
            <person name="Caler E."/>
            <person name="Lorenzi H."/>
        </authorList>
    </citation>
    <scope>NUCLEOTIDE SEQUENCE</scope>
</reference>
<dbReference type="VEuPathDB" id="CryptoDB:GNI_075310"/>
<dbReference type="PROSITE" id="PS00018">
    <property type="entry name" value="EF_HAND_1"/>
    <property type="match status" value="1"/>
</dbReference>
<feature type="region of interest" description="Disordered" evidence="2">
    <location>
        <begin position="1"/>
        <end position="24"/>
    </location>
</feature>
<dbReference type="Proteomes" id="UP000019763">
    <property type="component" value="Unassembled WGS sequence"/>
</dbReference>
<dbReference type="InterPro" id="IPR002048">
    <property type="entry name" value="EF_hand_dom"/>
</dbReference>
<feature type="compositionally biased region" description="Basic and acidic residues" evidence="2">
    <location>
        <begin position="7"/>
        <end position="16"/>
    </location>
</feature>
<evidence type="ECO:0000256" key="3">
    <source>
        <dbReference type="SAM" id="Phobius"/>
    </source>
</evidence>